<dbReference type="InterPro" id="IPR005215">
    <property type="entry name" value="Trig_fac"/>
</dbReference>
<dbReference type="GO" id="GO:0043022">
    <property type="term" value="F:ribosome binding"/>
    <property type="evidence" value="ECO:0007669"/>
    <property type="project" value="TreeGrafter"/>
</dbReference>
<comment type="function">
    <text evidence="9">Involved in protein export. Acts as a chaperone by maintaining the newly synthesized protein in an open conformation. Functions as a peptidyl-prolyl cis-trans isomerase.</text>
</comment>
<dbReference type="EMBL" id="JADIMT010000057">
    <property type="protein sequence ID" value="MBO8436255.1"/>
    <property type="molecule type" value="Genomic_DNA"/>
</dbReference>
<name>A0A9D9E1Q4_9SPIO</name>
<evidence type="ECO:0000256" key="2">
    <source>
        <dbReference type="ARBA" id="ARBA00005464"/>
    </source>
</evidence>
<comment type="caution">
    <text evidence="13">The sequence shown here is derived from an EMBL/GenBank/DDBJ whole genome shotgun (WGS) entry which is preliminary data.</text>
</comment>
<organism evidence="13 14">
    <name type="scientific">Candidatus Ornithospirochaeta stercoripullorum</name>
    <dbReference type="NCBI Taxonomy" id="2840899"/>
    <lineage>
        <taxon>Bacteria</taxon>
        <taxon>Pseudomonadati</taxon>
        <taxon>Spirochaetota</taxon>
        <taxon>Spirochaetia</taxon>
        <taxon>Spirochaetales</taxon>
        <taxon>Spirochaetaceae</taxon>
        <taxon>Spirochaetaceae incertae sedis</taxon>
        <taxon>Candidatus Ornithospirochaeta</taxon>
    </lineage>
</organism>
<evidence type="ECO:0000313" key="13">
    <source>
        <dbReference type="EMBL" id="MBO8436255.1"/>
    </source>
</evidence>
<accession>A0A9D9E1Q4</accession>
<dbReference type="Pfam" id="PF00254">
    <property type="entry name" value="FKBP_C"/>
    <property type="match status" value="1"/>
</dbReference>
<evidence type="ECO:0000256" key="6">
    <source>
        <dbReference type="ARBA" id="ARBA00023186"/>
    </source>
</evidence>
<evidence type="ECO:0000256" key="5">
    <source>
        <dbReference type="ARBA" id="ARBA00023110"/>
    </source>
</evidence>
<dbReference type="Gene3D" id="1.10.3120.10">
    <property type="entry name" value="Trigger factor, C-terminal domain"/>
    <property type="match status" value="1"/>
</dbReference>
<dbReference type="GO" id="GO:0015031">
    <property type="term" value="P:protein transport"/>
    <property type="evidence" value="ECO:0007669"/>
    <property type="project" value="UniProtKB-UniRule"/>
</dbReference>
<comment type="domain">
    <text evidence="9">Consists of 3 domains; the N-terminus binds the ribosome, the middle domain has PPIase activity, while the C-terminus has intrinsic chaperone activity on its own.</text>
</comment>
<protein>
    <recommendedName>
        <fullName evidence="4 9">Trigger factor</fullName>
        <shortName evidence="9">TF</shortName>
        <ecNumber evidence="3 9">5.2.1.8</ecNumber>
    </recommendedName>
    <alternativeName>
        <fullName evidence="8 9">PPIase</fullName>
    </alternativeName>
</protein>
<dbReference type="InterPro" id="IPR036611">
    <property type="entry name" value="Trigger_fac_ribosome-bd_sf"/>
</dbReference>
<dbReference type="GO" id="GO:0051083">
    <property type="term" value="P:'de novo' cotranslational protein folding"/>
    <property type="evidence" value="ECO:0007669"/>
    <property type="project" value="TreeGrafter"/>
</dbReference>
<dbReference type="NCBIfam" id="TIGR00115">
    <property type="entry name" value="tig"/>
    <property type="match status" value="1"/>
</dbReference>
<dbReference type="GO" id="GO:0051301">
    <property type="term" value="P:cell division"/>
    <property type="evidence" value="ECO:0007669"/>
    <property type="project" value="UniProtKB-KW"/>
</dbReference>
<reference evidence="13" key="1">
    <citation type="submission" date="2020-10" db="EMBL/GenBank/DDBJ databases">
        <authorList>
            <person name="Gilroy R."/>
        </authorList>
    </citation>
    <scope>NUCLEOTIDE SEQUENCE</scope>
    <source>
        <strain evidence="13">7293</strain>
    </source>
</reference>
<dbReference type="InterPro" id="IPR046357">
    <property type="entry name" value="PPIase_dom_sf"/>
</dbReference>
<comment type="subcellular location">
    <subcellularLocation>
        <location evidence="9">Cytoplasm</location>
    </subcellularLocation>
    <text evidence="9">About half TF is bound to the ribosome near the polypeptide exit tunnel while the other half is free in the cytoplasm.</text>
</comment>
<keyword evidence="9" id="KW-0963">Cytoplasm</keyword>
<dbReference type="GO" id="GO:0005737">
    <property type="term" value="C:cytoplasm"/>
    <property type="evidence" value="ECO:0007669"/>
    <property type="project" value="UniProtKB-SubCell"/>
</dbReference>
<dbReference type="InterPro" id="IPR008880">
    <property type="entry name" value="Trigger_fac_C"/>
</dbReference>
<dbReference type="SUPFAM" id="SSF54534">
    <property type="entry name" value="FKBP-like"/>
    <property type="match status" value="1"/>
</dbReference>
<dbReference type="AlphaFoldDB" id="A0A9D9E1Q4"/>
<dbReference type="GO" id="GO:0043335">
    <property type="term" value="P:protein unfolding"/>
    <property type="evidence" value="ECO:0007669"/>
    <property type="project" value="TreeGrafter"/>
</dbReference>
<dbReference type="Gene3D" id="3.10.50.40">
    <property type="match status" value="1"/>
</dbReference>
<dbReference type="PIRSF" id="PIRSF003095">
    <property type="entry name" value="Trigger_factor"/>
    <property type="match status" value="1"/>
</dbReference>
<evidence type="ECO:0000313" key="14">
    <source>
        <dbReference type="Proteomes" id="UP000823615"/>
    </source>
</evidence>
<evidence type="ECO:0000256" key="3">
    <source>
        <dbReference type="ARBA" id="ARBA00013194"/>
    </source>
</evidence>
<comment type="catalytic activity">
    <reaction evidence="1 9">
        <text>[protein]-peptidylproline (omega=180) = [protein]-peptidylproline (omega=0)</text>
        <dbReference type="Rhea" id="RHEA:16237"/>
        <dbReference type="Rhea" id="RHEA-COMP:10747"/>
        <dbReference type="Rhea" id="RHEA-COMP:10748"/>
        <dbReference type="ChEBI" id="CHEBI:83833"/>
        <dbReference type="ChEBI" id="CHEBI:83834"/>
        <dbReference type="EC" id="5.2.1.8"/>
    </reaction>
</comment>
<gene>
    <name evidence="9 13" type="primary">tig</name>
    <name evidence="13" type="ORF">IAA97_04690</name>
</gene>
<dbReference type="InterPro" id="IPR027304">
    <property type="entry name" value="Trigger_fact/SurA_dom_sf"/>
</dbReference>
<sequence>MITEKSVKELENSQAALTLTLDAASIEEAYGKRLQKYAKDLTIPGFRKGKAPASVIERKFGDQIREESTFDAMDEALREAISSLDKKDAPIVFSQPVLQDEEKLLPFKKDSDITFTVVYDIMPRFDLPQYTGLEVEVPSIEITDADIDKEIERLRDQNAIVRKKDGEAANGDIATVDYVELDENGSEIAHTERKGFTFTLGSGYNFYKIDNDIIGMKAGDEKTVTKTYTEEDNVPGYAGKTITLRIKLDTIKSRELPEVDDDLAQDIKEEYKTVADLRAGIKADFQKRADEVSKSEKENAIVKKILSSLSFPLPESMVKAELENRWRGFMRQTGLNEEQMKTFMNMQGSDENSIMEQWRPDAEEIIREQLLLDAIREKENFSVTDEELNAEAEKQLANVPESEKESYKDMIKNEMQFSKVIPYLLENNTFKEGEKKSYSEYMGL</sequence>
<dbReference type="InterPro" id="IPR008881">
    <property type="entry name" value="Trigger_fac_ribosome-bd_bac"/>
</dbReference>
<dbReference type="GO" id="GO:0044183">
    <property type="term" value="F:protein folding chaperone"/>
    <property type="evidence" value="ECO:0007669"/>
    <property type="project" value="TreeGrafter"/>
</dbReference>
<proteinExistence type="inferred from homology"/>
<dbReference type="SUPFAM" id="SSF102735">
    <property type="entry name" value="Trigger factor ribosome-binding domain"/>
    <property type="match status" value="1"/>
</dbReference>
<evidence type="ECO:0000259" key="12">
    <source>
        <dbReference type="Pfam" id="PF05698"/>
    </source>
</evidence>
<keyword evidence="9" id="KW-0132">Cell division</keyword>
<keyword evidence="6 9" id="KW-0143">Chaperone</keyword>
<reference evidence="13" key="2">
    <citation type="journal article" date="2021" name="PeerJ">
        <title>Extensive microbial diversity within the chicken gut microbiome revealed by metagenomics and culture.</title>
        <authorList>
            <person name="Gilroy R."/>
            <person name="Ravi A."/>
            <person name="Getino M."/>
            <person name="Pursley I."/>
            <person name="Horton D.L."/>
            <person name="Alikhan N.F."/>
            <person name="Baker D."/>
            <person name="Gharbi K."/>
            <person name="Hall N."/>
            <person name="Watson M."/>
            <person name="Adriaenssens E.M."/>
            <person name="Foster-Nyarko E."/>
            <person name="Jarju S."/>
            <person name="Secka A."/>
            <person name="Antonio M."/>
            <person name="Oren A."/>
            <person name="Chaudhuri R.R."/>
            <person name="La Ragione R."/>
            <person name="Hildebrand F."/>
            <person name="Pallen M.J."/>
        </authorList>
    </citation>
    <scope>NUCLEOTIDE SEQUENCE</scope>
    <source>
        <strain evidence="13">7293</strain>
    </source>
</reference>
<evidence type="ECO:0000256" key="1">
    <source>
        <dbReference type="ARBA" id="ARBA00000971"/>
    </source>
</evidence>
<evidence type="ECO:0000259" key="10">
    <source>
        <dbReference type="Pfam" id="PF00254"/>
    </source>
</evidence>
<feature type="domain" description="PPIase FKBP-type" evidence="10">
    <location>
        <begin position="167"/>
        <end position="228"/>
    </location>
</feature>
<dbReference type="InterPro" id="IPR001179">
    <property type="entry name" value="PPIase_FKBP_dom"/>
</dbReference>
<evidence type="ECO:0000256" key="8">
    <source>
        <dbReference type="ARBA" id="ARBA00029986"/>
    </source>
</evidence>
<dbReference type="Pfam" id="PF05698">
    <property type="entry name" value="Trigger_C"/>
    <property type="match status" value="1"/>
</dbReference>
<feature type="domain" description="Trigger factor ribosome-binding bacterial" evidence="11">
    <location>
        <begin position="5"/>
        <end position="154"/>
    </location>
</feature>
<evidence type="ECO:0000256" key="7">
    <source>
        <dbReference type="ARBA" id="ARBA00023235"/>
    </source>
</evidence>
<dbReference type="InterPro" id="IPR037041">
    <property type="entry name" value="Trigger_fac_C_sf"/>
</dbReference>
<dbReference type="Pfam" id="PF05697">
    <property type="entry name" value="Trigger_N"/>
    <property type="match status" value="1"/>
</dbReference>
<dbReference type="Gene3D" id="3.30.70.1050">
    <property type="entry name" value="Trigger factor ribosome-binding domain"/>
    <property type="match status" value="1"/>
</dbReference>
<dbReference type="GO" id="GO:0003755">
    <property type="term" value="F:peptidyl-prolyl cis-trans isomerase activity"/>
    <property type="evidence" value="ECO:0007669"/>
    <property type="project" value="UniProtKB-UniRule"/>
</dbReference>
<feature type="domain" description="Trigger factor C-terminal" evidence="12">
    <location>
        <begin position="273"/>
        <end position="428"/>
    </location>
</feature>
<comment type="similarity">
    <text evidence="2 9">Belongs to the FKBP-type PPIase family. Tig subfamily.</text>
</comment>
<dbReference type="EC" id="5.2.1.8" evidence="3 9"/>
<evidence type="ECO:0000256" key="9">
    <source>
        <dbReference type="HAMAP-Rule" id="MF_00303"/>
    </source>
</evidence>
<keyword evidence="9" id="KW-0131">Cell cycle</keyword>
<keyword evidence="7 9" id="KW-0413">Isomerase</keyword>
<dbReference type="SUPFAM" id="SSF109998">
    <property type="entry name" value="Triger factor/SurA peptide-binding domain-like"/>
    <property type="match status" value="1"/>
</dbReference>
<evidence type="ECO:0000256" key="4">
    <source>
        <dbReference type="ARBA" id="ARBA00016902"/>
    </source>
</evidence>
<dbReference type="Proteomes" id="UP000823615">
    <property type="component" value="Unassembled WGS sequence"/>
</dbReference>
<dbReference type="PANTHER" id="PTHR30560">
    <property type="entry name" value="TRIGGER FACTOR CHAPERONE AND PEPTIDYL-PROLYL CIS/TRANS ISOMERASE"/>
    <property type="match status" value="1"/>
</dbReference>
<evidence type="ECO:0000259" key="11">
    <source>
        <dbReference type="Pfam" id="PF05697"/>
    </source>
</evidence>
<dbReference type="PANTHER" id="PTHR30560:SF3">
    <property type="entry name" value="TRIGGER FACTOR-LIKE PROTEIN TIG, CHLOROPLASTIC"/>
    <property type="match status" value="1"/>
</dbReference>
<keyword evidence="5 9" id="KW-0697">Rotamase</keyword>
<dbReference type="HAMAP" id="MF_00303">
    <property type="entry name" value="Trigger_factor_Tig"/>
    <property type="match status" value="1"/>
</dbReference>